<protein>
    <submittedName>
        <fullName evidence="1">Uncharacterized protein</fullName>
    </submittedName>
</protein>
<dbReference type="AlphaFoldDB" id="A0A0G3IDA5"/>
<geneLocation type="plasmid" evidence="1 2">
    <name>pPO70-1</name>
</geneLocation>
<proteinExistence type="predicted"/>
<dbReference type="PATRIC" id="fig|573737.6.peg.5301"/>
<keyword evidence="2" id="KW-1185">Reference proteome</keyword>
<organism evidence="1 2">
    <name type="scientific">Pandoraea oxalativorans</name>
    <dbReference type="NCBI Taxonomy" id="573737"/>
    <lineage>
        <taxon>Bacteria</taxon>
        <taxon>Pseudomonadati</taxon>
        <taxon>Pseudomonadota</taxon>
        <taxon>Betaproteobacteria</taxon>
        <taxon>Burkholderiales</taxon>
        <taxon>Burkholderiaceae</taxon>
        <taxon>Pandoraea</taxon>
    </lineage>
</organism>
<gene>
    <name evidence="1" type="ORF">MB84_27350</name>
</gene>
<evidence type="ECO:0000313" key="2">
    <source>
        <dbReference type="Proteomes" id="UP000035050"/>
    </source>
</evidence>
<reference evidence="1" key="1">
    <citation type="submission" date="2016-06" db="EMBL/GenBank/DDBJ databases">
        <title>Pandoraea oxalativorans DSM 23570 Genome Sequencing.</title>
        <authorList>
            <person name="Ee R."/>
            <person name="Lim Y.-L."/>
            <person name="Yong D."/>
            <person name="Yin W.-F."/>
            <person name="Chan K.-G."/>
        </authorList>
    </citation>
    <scope>NUCLEOTIDE SEQUENCE</scope>
    <source>
        <strain evidence="1">DSM 23570</strain>
        <plasmid evidence="1">pPO70-1</plasmid>
    </source>
</reference>
<dbReference type="KEGG" id="pox:MB84_27350"/>
<name>A0A0G3IDA5_9BURK</name>
<dbReference type="Proteomes" id="UP000035050">
    <property type="component" value="Plasmid pPO70-1"/>
</dbReference>
<keyword evidence="1" id="KW-0614">Plasmid</keyword>
<accession>A0A0G3IDA5</accession>
<dbReference type="EMBL" id="CP011518">
    <property type="protein sequence ID" value="AKK24578.1"/>
    <property type="molecule type" value="Genomic_DNA"/>
</dbReference>
<sequence>MSSCRPKARQDCVGRAGIAYALNDLQQVTNAARETVQTHDDNDIARAQGVEHPIELRTCALGACDLLGEDPAAPGRA</sequence>
<evidence type="ECO:0000313" key="1">
    <source>
        <dbReference type="EMBL" id="AKK24578.1"/>
    </source>
</evidence>